<dbReference type="SUPFAM" id="SSF82199">
    <property type="entry name" value="SET domain"/>
    <property type="match status" value="1"/>
</dbReference>
<dbReference type="PROSITE" id="PS50297">
    <property type="entry name" value="ANK_REP_REGION"/>
    <property type="match status" value="3"/>
</dbReference>
<feature type="domain" description="Pre-SET" evidence="8">
    <location>
        <begin position="874"/>
        <end position="939"/>
    </location>
</feature>
<dbReference type="InterPro" id="IPR046341">
    <property type="entry name" value="SET_dom_sf"/>
</dbReference>
<reference evidence="9 10" key="1">
    <citation type="submission" date="2019-08" db="EMBL/GenBank/DDBJ databases">
        <authorList>
            <person name="Alioto T."/>
            <person name="Alioto T."/>
            <person name="Gomez Garrido J."/>
        </authorList>
    </citation>
    <scope>NUCLEOTIDE SEQUENCE [LARGE SCALE GENOMIC DNA]</scope>
</reference>
<dbReference type="InterPro" id="IPR007728">
    <property type="entry name" value="Pre-SET_dom"/>
</dbReference>
<dbReference type="SMART" id="SM00248">
    <property type="entry name" value="ANK"/>
    <property type="match status" value="6"/>
</dbReference>
<keyword evidence="10" id="KW-1185">Reference proteome</keyword>
<feature type="repeat" description="ANK" evidence="5">
    <location>
        <begin position="567"/>
        <end position="599"/>
    </location>
</feature>
<dbReference type="GO" id="GO:0002039">
    <property type="term" value="F:p53 binding"/>
    <property type="evidence" value="ECO:0007669"/>
    <property type="project" value="InterPro"/>
</dbReference>
<dbReference type="SUPFAM" id="SSF48403">
    <property type="entry name" value="Ankyrin repeat"/>
    <property type="match status" value="1"/>
</dbReference>
<feature type="repeat" description="ANK" evidence="5">
    <location>
        <begin position="733"/>
        <end position="765"/>
    </location>
</feature>
<dbReference type="InterPro" id="IPR047762">
    <property type="entry name" value="EHMT_CRR"/>
</dbReference>
<feature type="compositionally biased region" description="Low complexity" evidence="6">
    <location>
        <begin position="1184"/>
        <end position="1196"/>
    </location>
</feature>
<dbReference type="Pfam" id="PF13857">
    <property type="entry name" value="Ank_5"/>
    <property type="match status" value="1"/>
</dbReference>
<comment type="subcellular location">
    <subcellularLocation>
        <location evidence="1">Chromosome</location>
    </subcellularLocation>
</comment>
<dbReference type="PANTHER" id="PTHR46307:SF4">
    <property type="entry name" value="G9A, ISOFORM B"/>
    <property type="match status" value="1"/>
</dbReference>
<evidence type="ECO:0000256" key="5">
    <source>
        <dbReference type="PROSITE-ProRule" id="PRU00023"/>
    </source>
</evidence>
<evidence type="ECO:0000256" key="2">
    <source>
        <dbReference type="ARBA" id="ARBA00022454"/>
    </source>
</evidence>
<dbReference type="PROSITE" id="PS50088">
    <property type="entry name" value="ANK_REPEAT"/>
    <property type="match status" value="4"/>
</dbReference>
<evidence type="ECO:0000259" key="8">
    <source>
        <dbReference type="PROSITE" id="PS50867"/>
    </source>
</evidence>
<dbReference type="Proteomes" id="UP000325440">
    <property type="component" value="Unassembled WGS sequence"/>
</dbReference>
<feature type="compositionally biased region" description="Basic and acidic residues" evidence="6">
    <location>
        <begin position="51"/>
        <end position="60"/>
    </location>
</feature>
<dbReference type="GO" id="GO:0000122">
    <property type="term" value="P:negative regulation of transcription by RNA polymerase II"/>
    <property type="evidence" value="ECO:0007669"/>
    <property type="project" value="TreeGrafter"/>
</dbReference>
<dbReference type="Pfam" id="PF00856">
    <property type="entry name" value="SET"/>
    <property type="match status" value="1"/>
</dbReference>
<dbReference type="Gene3D" id="1.25.40.20">
    <property type="entry name" value="Ankyrin repeat-containing domain"/>
    <property type="match status" value="2"/>
</dbReference>
<evidence type="ECO:0000256" key="6">
    <source>
        <dbReference type="SAM" id="MobiDB-lite"/>
    </source>
</evidence>
<dbReference type="GO" id="GO:0000785">
    <property type="term" value="C:chromatin"/>
    <property type="evidence" value="ECO:0007669"/>
    <property type="project" value="TreeGrafter"/>
</dbReference>
<gene>
    <name evidence="9" type="ORF">CINCED_3A004403</name>
</gene>
<dbReference type="PRINTS" id="PR01415">
    <property type="entry name" value="ANKYRIN"/>
</dbReference>
<organism evidence="9 10">
    <name type="scientific">Cinara cedri</name>
    <dbReference type="NCBI Taxonomy" id="506608"/>
    <lineage>
        <taxon>Eukaryota</taxon>
        <taxon>Metazoa</taxon>
        <taxon>Ecdysozoa</taxon>
        <taxon>Arthropoda</taxon>
        <taxon>Hexapoda</taxon>
        <taxon>Insecta</taxon>
        <taxon>Pterygota</taxon>
        <taxon>Neoptera</taxon>
        <taxon>Paraneoptera</taxon>
        <taxon>Hemiptera</taxon>
        <taxon>Sternorrhyncha</taxon>
        <taxon>Aphidomorpha</taxon>
        <taxon>Aphidoidea</taxon>
        <taxon>Aphididae</taxon>
        <taxon>Lachninae</taxon>
        <taxon>Cinara</taxon>
    </lineage>
</organism>
<feature type="repeat" description="ANK" evidence="5">
    <location>
        <begin position="700"/>
        <end position="732"/>
    </location>
</feature>
<dbReference type="SMART" id="SM00317">
    <property type="entry name" value="SET"/>
    <property type="match status" value="1"/>
</dbReference>
<dbReference type="InterPro" id="IPR002110">
    <property type="entry name" value="Ankyrin_rpt"/>
</dbReference>
<evidence type="ECO:0000256" key="4">
    <source>
        <dbReference type="ARBA" id="ARBA00022691"/>
    </source>
</evidence>
<dbReference type="GO" id="GO:0032259">
    <property type="term" value="P:methylation"/>
    <property type="evidence" value="ECO:0007669"/>
    <property type="project" value="UniProtKB-KW"/>
</dbReference>
<evidence type="ECO:0000313" key="9">
    <source>
        <dbReference type="EMBL" id="VVC44968.1"/>
    </source>
</evidence>
<dbReference type="GO" id="GO:0005634">
    <property type="term" value="C:nucleus"/>
    <property type="evidence" value="ECO:0007669"/>
    <property type="project" value="InterPro"/>
</dbReference>
<protein>
    <submittedName>
        <fullName evidence="9">Pre-SET domain,Ankyrin repeat-containing domain,SET domain,Ankyrin repeat</fullName>
    </submittedName>
</protein>
<evidence type="ECO:0000256" key="3">
    <source>
        <dbReference type="ARBA" id="ARBA00022603"/>
    </source>
</evidence>
<dbReference type="CDD" id="cd20905">
    <property type="entry name" value="EHMT_ZBD"/>
    <property type="match status" value="1"/>
</dbReference>
<proteinExistence type="predicted"/>
<dbReference type="PANTHER" id="PTHR46307">
    <property type="entry name" value="G9A, ISOFORM B"/>
    <property type="match status" value="1"/>
</dbReference>
<dbReference type="InterPro" id="IPR043550">
    <property type="entry name" value="EHMT1/EHMT2"/>
</dbReference>
<dbReference type="Pfam" id="PF05033">
    <property type="entry name" value="Pre-SET"/>
    <property type="match status" value="1"/>
</dbReference>
<keyword evidence="2" id="KW-0158">Chromosome</keyword>
<feature type="region of interest" description="Disordered" evidence="6">
    <location>
        <begin position="21"/>
        <end position="60"/>
    </location>
</feature>
<dbReference type="SMART" id="SM00468">
    <property type="entry name" value="PreSET"/>
    <property type="match status" value="1"/>
</dbReference>
<feature type="region of interest" description="Disordered" evidence="6">
    <location>
        <begin position="1070"/>
        <end position="1153"/>
    </location>
</feature>
<dbReference type="EMBL" id="CABPRJ010002391">
    <property type="protein sequence ID" value="VVC44968.1"/>
    <property type="molecule type" value="Genomic_DNA"/>
</dbReference>
<evidence type="ECO:0000259" key="7">
    <source>
        <dbReference type="PROSITE" id="PS50280"/>
    </source>
</evidence>
<dbReference type="PROSITE" id="PS50280">
    <property type="entry name" value="SET"/>
    <property type="match status" value="1"/>
</dbReference>
<feature type="region of interest" description="Disordered" evidence="6">
    <location>
        <begin position="124"/>
        <end position="151"/>
    </location>
</feature>
<feature type="compositionally biased region" description="Acidic residues" evidence="6">
    <location>
        <begin position="1070"/>
        <end position="1132"/>
    </location>
</feature>
<evidence type="ECO:0000313" key="10">
    <source>
        <dbReference type="Proteomes" id="UP000325440"/>
    </source>
</evidence>
<keyword evidence="4" id="KW-0949">S-adenosyl-L-methionine</keyword>
<keyword evidence="5" id="KW-0040">ANK repeat</keyword>
<feature type="region of interest" description="Disordered" evidence="6">
    <location>
        <begin position="1184"/>
        <end position="1213"/>
    </location>
</feature>
<dbReference type="Pfam" id="PF12796">
    <property type="entry name" value="Ank_2"/>
    <property type="match status" value="2"/>
</dbReference>
<accession>A0A5E4NML9</accession>
<dbReference type="GO" id="GO:0008270">
    <property type="term" value="F:zinc ion binding"/>
    <property type="evidence" value="ECO:0007669"/>
    <property type="project" value="InterPro"/>
</dbReference>
<name>A0A5E4NML9_9HEMI</name>
<dbReference type="OrthoDB" id="616263at2759"/>
<keyword evidence="3" id="KW-0808">Transferase</keyword>
<dbReference type="Pfam" id="PF21533">
    <property type="entry name" value="EHMT1-2_CRR"/>
    <property type="match status" value="1"/>
</dbReference>
<dbReference type="Gene3D" id="2.170.270.10">
    <property type="entry name" value="SET domain"/>
    <property type="match status" value="1"/>
</dbReference>
<feature type="repeat" description="ANK" evidence="5">
    <location>
        <begin position="633"/>
        <end position="653"/>
    </location>
</feature>
<dbReference type="PROSITE" id="PS50867">
    <property type="entry name" value="PRE_SET"/>
    <property type="match status" value="1"/>
</dbReference>
<evidence type="ECO:0000256" key="1">
    <source>
        <dbReference type="ARBA" id="ARBA00004286"/>
    </source>
</evidence>
<dbReference type="GO" id="GO:0046974">
    <property type="term" value="F:histone H3K9 methyltransferase activity"/>
    <property type="evidence" value="ECO:0007669"/>
    <property type="project" value="TreeGrafter"/>
</dbReference>
<feature type="domain" description="SET" evidence="7">
    <location>
        <begin position="942"/>
        <end position="1060"/>
    </location>
</feature>
<keyword evidence="3" id="KW-0489">Methyltransferase</keyword>
<feature type="compositionally biased region" description="Low complexity" evidence="6">
    <location>
        <begin position="130"/>
        <end position="145"/>
    </location>
</feature>
<dbReference type="InterPro" id="IPR001214">
    <property type="entry name" value="SET_dom"/>
</dbReference>
<feature type="region of interest" description="Disordered" evidence="6">
    <location>
        <begin position="294"/>
        <end position="330"/>
    </location>
</feature>
<sequence length="1422" mass="161588">MNHCKDKKPSRPEIQDILSRMKSRFINEGDSDNDDSLKEENNMVTTSVVENSKEDLPVEKSPDDEIAELMHKLNGQVDEELVASIASTKKMYENQVEVDSTSVISNNSEETDQEKPRIILTLRPNENKPDTYVSSSSLTDYSSTSPKGTKPVDKIKTLVKAEIVPLKRSSRRSNCNNNQSVLNSAIARKEKKFSVEEKVKKRLPKKKIKIKKPVEVKNEVFPVDIEPEDIDINYDLQIKEEPGEEITTDQKRKKKKVFKGGRYNIFKKKSLHKGVFKKAICNQLNLDRTNFDLDSSETNSEKHSTSVCSDAGTLMSSDRNDQDDDMDTSSFSNIDVESISEDKTLDNIQDKVNLCLCNNHIEVILCDEGIVSCKAEDCVDGLLIKCKKLSFHIDDYGNMPMVRANVTLPFGSFCAFHMKRFFLHHSCPRCGRFCSEGIFMMCKNKHFSHIGCHQKEKGCLHCGVLDVYDVELKRRIVKPKKERCSTPSDIIVEIGNIKLSTICCPPQIDKAELSTYLQQLKDEISDSKRIMYSVSGLYQACESNNIPKVLSIIGSECNLMYRFTKISNRTALHAACANGNLMIIYLLLQAGVDPNVVDDKMKSPMRLAAKSGHSYAVQYLLEFNGAPEIKDLQGMTALHLAAKNGHFECCKVLSNKRPSMVNWKDKGGWTPLVWACENSHTEVVEHFITHKPNTRLPDEEHNVALHWAAISGCFDVVKCLVEYDPEVNMANDAGDTPLHIAARKNTFDIVSFLLENGAEASHKNKKNRQPIDCCFPNSKCYNLLKSYQQKISDKQSITPVNLQYTEPKLKIAQLPIVFKTTSVIVSEDISYGCEDVPIRCVNEIDDEQPVDFTYIKENCYDVGNHVDSAMSHIACCNCEGPCNTSNCKCVQTNGECLYDENGRLNSNFDYFNPSGIIYECNLRCRCHKQKCGNRVIQKGIKISLELFKHTDMGWGVRTRQAIPQGTFVCEYIGEIITDQKANDLKEDSYLFNLENPGADQLYCIDAYNYSNVSRFINHSCDPNLLSVRSFINHHDKRFPRIAFFATQNIAPNEQLYYDYGAAFWKIKDDDNDDVNNDDYNDDNDVNDDYNDDYNDDNDVNDDYNDDNDVNDDYNDGDNGNDDDNDNKEEEETPIQIQSNKPKDKPSTVTLSNQNMLKKNEIICTKSLHEYTKMSSINSSVTTKYNTQKNNNSKNPNVISMPNNGLRAKNNDEDKHSKPLLGSHSTLNSKLIQDKLQNVIVNRKRIDQRILNRNVNASVRKKMLINNSKLSKSVEITDNKVLDSCLLRPKVLNSKKKIKLNNSTFQNDTILKTDDIKNNRKIISLDVSNRDQDTIEVLNDSNQMIDLINNELTDEESETELNMGNKESVDIPKNSYTSKGEYGKVLGIKTNFEKEHFLNNKNGHQLNRSMTFFERNNININSH</sequence>
<dbReference type="InterPro" id="IPR036770">
    <property type="entry name" value="Ankyrin_rpt-contain_sf"/>
</dbReference>